<protein>
    <recommendedName>
        <fullName evidence="4">FAM192A/Fyv6 N-terminal domain-containing protein</fullName>
    </recommendedName>
</protein>
<reference evidence="5" key="1">
    <citation type="submission" date="2023-01" db="EMBL/GenBank/DDBJ databases">
        <title>Metagenome sequencing of chrysophaentin producing Chrysophaeum taylorii.</title>
        <authorList>
            <person name="Davison J."/>
            <person name="Bewley C."/>
        </authorList>
    </citation>
    <scope>NUCLEOTIDE SEQUENCE</scope>
    <source>
        <strain evidence="5">NIES-1699</strain>
    </source>
</reference>
<proteinExistence type="predicted"/>
<dbReference type="PANTHER" id="PTHR13495:SF0">
    <property type="entry name" value="PSME3-INTERACTING PROTEIN"/>
    <property type="match status" value="1"/>
</dbReference>
<evidence type="ECO:0000313" key="6">
    <source>
        <dbReference type="Proteomes" id="UP001230188"/>
    </source>
</evidence>
<name>A0AAD7XMH8_9STRA</name>
<comment type="caution">
    <text evidence="5">The sequence shown here is derived from an EMBL/GenBank/DDBJ whole genome shotgun (WGS) entry which is preliminary data.</text>
</comment>
<keyword evidence="6" id="KW-1185">Reference proteome</keyword>
<evidence type="ECO:0000313" key="5">
    <source>
        <dbReference type="EMBL" id="KAJ8611955.1"/>
    </source>
</evidence>
<sequence length="141" mass="15977">MAVRFVKTEILSSNDGLSHGESKTLETEEVLAAKRGGSGKTLFEQLEEHKARQQEAYDANTRLIFAPPQSLDNEDVAFFEAEATRRREAARERDRNELNAFAVERSHYNAERAPEAKPVVRRKPETTDAPAIKLRRKRPGT</sequence>
<dbReference type="AlphaFoldDB" id="A0AAD7XMH8"/>
<evidence type="ECO:0000256" key="2">
    <source>
        <dbReference type="ARBA" id="ARBA00023242"/>
    </source>
</evidence>
<feature type="domain" description="FAM192A/Fyv6 N-terminal" evidence="4">
    <location>
        <begin position="26"/>
        <end position="98"/>
    </location>
</feature>
<dbReference type="InterPro" id="IPR039845">
    <property type="entry name" value="FAM192A"/>
</dbReference>
<evidence type="ECO:0000256" key="3">
    <source>
        <dbReference type="SAM" id="MobiDB-lite"/>
    </source>
</evidence>
<organism evidence="5 6">
    <name type="scientific">Chrysophaeum taylorii</name>
    <dbReference type="NCBI Taxonomy" id="2483200"/>
    <lineage>
        <taxon>Eukaryota</taxon>
        <taxon>Sar</taxon>
        <taxon>Stramenopiles</taxon>
        <taxon>Ochrophyta</taxon>
        <taxon>Pelagophyceae</taxon>
        <taxon>Pelagomonadales</taxon>
        <taxon>Pelagomonadaceae</taxon>
        <taxon>Chrysophaeum</taxon>
    </lineage>
</organism>
<evidence type="ECO:0000259" key="4">
    <source>
        <dbReference type="Pfam" id="PF10187"/>
    </source>
</evidence>
<dbReference type="PANTHER" id="PTHR13495">
    <property type="entry name" value="NEFA-INTERACTING NUCLEAR PROTEIN NIP30"/>
    <property type="match status" value="1"/>
</dbReference>
<dbReference type="InterPro" id="IPR019331">
    <property type="entry name" value="FAM192A/Fyv6_N"/>
</dbReference>
<accession>A0AAD7XMH8</accession>
<dbReference type="EMBL" id="JAQMWT010000059">
    <property type="protein sequence ID" value="KAJ8611955.1"/>
    <property type="molecule type" value="Genomic_DNA"/>
</dbReference>
<comment type="subcellular location">
    <subcellularLocation>
        <location evidence="1">Nucleus</location>
    </subcellularLocation>
</comment>
<dbReference type="Proteomes" id="UP001230188">
    <property type="component" value="Unassembled WGS sequence"/>
</dbReference>
<gene>
    <name evidence="5" type="ORF">CTAYLR_004395</name>
</gene>
<keyword evidence="2" id="KW-0539">Nucleus</keyword>
<feature type="region of interest" description="Disordered" evidence="3">
    <location>
        <begin position="112"/>
        <end position="141"/>
    </location>
</feature>
<dbReference type="GO" id="GO:0005634">
    <property type="term" value="C:nucleus"/>
    <property type="evidence" value="ECO:0007669"/>
    <property type="project" value="UniProtKB-SubCell"/>
</dbReference>
<dbReference type="Pfam" id="PF10187">
    <property type="entry name" value="FAM192A_Fyv6_N"/>
    <property type="match status" value="1"/>
</dbReference>
<evidence type="ECO:0000256" key="1">
    <source>
        <dbReference type="ARBA" id="ARBA00004123"/>
    </source>
</evidence>